<dbReference type="KEGG" id="rva:Rvan_2849"/>
<evidence type="ECO:0000313" key="2">
    <source>
        <dbReference type="Proteomes" id="UP000001399"/>
    </source>
</evidence>
<protein>
    <submittedName>
        <fullName evidence="1">Uncharacterized protein</fullName>
    </submittedName>
</protein>
<name>E3I8S8_RHOVT</name>
<dbReference type="HOGENOM" id="CLU_1739138_0_0_5"/>
<gene>
    <name evidence="1" type="ordered locus">Rvan_2849</name>
</gene>
<dbReference type="STRING" id="648757.Rvan_2849"/>
<dbReference type="AlphaFoldDB" id="E3I8S8"/>
<accession>E3I8S8</accession>
<sequence>MPAWLHTVMQHADDLNEAGFDRAIENHMHRIADRRPAGFGSAVANVEAANSGKQLVSIGCRNAVGFGGDAPQRGSEQRAITDAGLSTVALLAGPKDRSDVGLSRFGKPIARHAGSTGRRRGKVIEIGVEVCVVDLIVLAAFEGRDACLNA</sequence>
<keyword evidence="2" id="KW-1185">Reference proteome</keyword>
<evidence type="ECO:0000313" key="1">
    <source>
        <dbReference type="EMBL" id="ADP72057.1"/>
    </source>
</evidence>
<dbReference type="Proteomes" id="UP000001399">
    <property type="component" value="Chromosome"/>
</dbReference>
<dbReference type="EMBL" id="CP002292">
    <property type="protein sequence ID" value="ADP72057.1"/>
    <property type="molecule type" value="Genomic_DNA"/>
</dbReference>
<proteinExistence type="predicted"/>
<reference evidence="2" key="1">
    <citation type="journal article" date="2011" name="J. Bacteriol.">
        <title>Genome sequences of eight morphologically diverse alphaproteobacteria.</title>
        <authorList>
            <consortium name="US DOE Joint Genome Institute"/>
            <person name="Brown P.J."/>
            <person name="Kysela D.T."/>
            <person name="Buechlein A."/>
            <person name="Hemmerich C."/>
            <person name="Brun Y.V."/>
        </authorList>
    </citation>
    <scope>NUCLEOTIDE SEQUENCE [LARGE SCALE GENOMIC DNA]</scope>
    <source>
        <strain evidence="2">ATCC 17100 / ATH 3.1.1 / DSM 162 / LMG 4299</strain>
    </source>
</reference>
<organism evidence="1 2">
    <name type="scientific">Rhodomicrobium vannielii (strain ATCC 17100 / DSM 162 / LMG 4299 / NCIMB 10020 / ATH 3.1.1)</name>
    <dbReference type="NCBI Taxonomy" id="648757"/>
    <lineage>
        <taxon>Bacteria</taxon>
        <taxon>Pseudomonadati</taxon>
        <taxon>Pseudomonadota</taxon>
        <taxon>Alphaproteobacteria</taxon>
        <taxon>Hyphomicrobiales</taxon>
        <taxon>Hyphomicrobiaceae</taxon>
        <taxon>Rhodomicrobium</taxon>
    </lineage>
</organism>